<feature type="domain" description="Fibronectin type-III" evidence="1">
    <location>
        <begin position="80"/>
        <end position="169"/>
    </location>
</feature>
<dbReference type="InterPro" id="IPR036116">
    <property type="entry name" value="FN3_sf"/>
</dbReference>
<evidence type="ECO:0000313" key="3">
    <source>
        <dbReference type="Proteomes" id="UP000323257"/>
    </source>
</evidence>
<keyword evidence="3" id="KW-1185">Reference proteome</keyword>
<organism evidence="2 3">
    <name type="scientific">Paenibacillus methanolicus</name>
    <dbReference type="NCBI Taxonomy" id="582686"/>
    <lineage>
        <taxon>Bacteria</taxon>
        <taxon>Bacillati</taxon>
        <taxon>Bacillota</taxon>
        <taxon>Bacilli</taxon>
        <taxon>Bacillales</taxon>
        <taxon>Paenibacillaceae</taxon>
        <taxon>Paenibacillus</taxon>
    </lineage>
</organism>
<comment type="caution">
    <text evidence="2">The sequence shown here is derived from an EMBL/GenBank/DDBJ whole genome shotgun (WGS) entry which is preliminary data.</text>
</comment>
<dbReference type="Pfam" id="PF00041">
    <property type="entry name" value="fn3"/>
    <property type="match status" value="1"/>
</dbReference>
<dbReference type="Proteomes" id="UP000323257">
    <property type="component" value="Unassembled WGS sequence"/>
</dbReference>
<proteinExistence type="predicted"/>
<dbReference type="SUPFAM" id="SSF49265">
    <property type="entry name" value="Fibronectin type III"/>
    <property type="match status" value="1"/>
</dbReference>
<accession>A0A5S5CJ82</accession>
<evidence type="ECO:0000313" key="2">
    <source>
        <dbReference type="EMBL" id="TYP79073.1"/>
    </source>
</evidence>
<dbReference type="CDD" id="cd00063">
    <property type="entry name" value="FN3"/>
    <property type="match status" value="1"/>
</dbReference>
<dbReference type="InterPro" id="IPR013783">
    <property type="entry name" value="Ig-like_fold"/>
</dbReference>
<reference evidence="2 3" key="1">
    <citation type="submission" date="2019-07" db="EMBL/GenBank/DDBJ databases">
        <title>Genomic Encyclopedia of Type Strains, Phase III (KMG-III): the genomes of soil and plant-associated and newly described type strains.</title>
        <authorList>
            <person name="Whitman W."/>
        </authorList>
    </citation>
    <scope>NUCLEOTIDE SEQUENCE [LARGE SCALE GENOMIC DNA]</scope>
    <source>
        <strain evidence="2 3">BL24</strain>
    </source>
</reference>
<sequence>MQGGVAINFNPNITINHAPGTNHLVIMKEEFLVNRLANIRQSLKTRTVALAAGVMLASLIPSLVSASSTAALVDTQAPTAPTNLKFTSGNSTSLSMKWEAASDNVGVVAYEIYRTNYGVLAGVVSGSTLTFTDTGLNPGTPYSYSVKAVDADGNRSGWSNPIGITLPNS</sequence>
<dbReference type="Gene3D" id="2.60.40.10">
    <property type="entry name" value="Immunoglobulins"/>
    <property type="match status" value="1"/>
</dbReference>
<name>A0A5S5CJ82_9BACL</name>
<dbReference type="PROSITE" id="PS50853">
    <property type="entry name" value="FN3"/>
    <property type="match status" value="1"/>
</dbReference>
<gene>
    <name evidence="2" type="ORF">BCM02_101189</name>
</gene>
<dbReference type="InterPro" id="IPR003961">
    <property type="entry name" value="FN3_dom"/>
</dbReference>
<dbReference type="AlphaFoldDB" id="A0A5S5CJ82"/>
<protein>
    <submittedName>
        <fullName evidence="2">Chitin-binding protein</fullName>
    </submittedName>
</protein>
<dbReference type="OrthoDB" id="2702399at2"/>
<dbReference type="SMART" id="SM00060">
    <property type="entry name" value="FN3"/>
    <property type="match status" value="1"/>
</dbReference>
<evidence type="ECO:0000259" key="1">
    <source>
        <dbReference type="PROSITE" id="PS50853"/>
    </source>
</evidence>
<dbReference type="EMBL" id="VNHS01000001">
    <property type="protein sequence ID" value="TYP79073.1"/>
    <property type="molecule type" value="Genomic_DNA"/>
</dbReference>